<dbReference type="AlphaFoldDB" id="A0A8J3Z9E6"/>
<dbReference type="Proteomes" id="UP000612585">
    <property type="component" value="Unassembled WGS sequence"/>
</dbReference>
<evidence type="ECO:0000256" key="2">
    <source>
        <dbReference type="ARBA" id="ARBA00022643"/>
    </source>
</evidence>
<name>A0A8J3Z9E6_9ACTN</name>
<evidence type="ECO:0000313" key="7">
    <source>
        <dbReference type="EMBL" id="GIJ57365.1"/>
    </source>
</evidence>
<feature type="domain" description="Luciferase-like" evidence="6">
    <location>
        <begin position="35"/>
        <end position="246"/>
    </location>
</feature>
<dbReference type="SUPFAM" id="SSF51679">
    <property type="entry name" value="Bacterial luciferase-like"/>
    <property type="match status" value="1"/>
</dbReference>
<dbReference type="InterPro" id="IPR051260">
    <property type="entry name" value="Diverse_substr_monoxygenases"/>
</dbReference>
<comment type="caution">
    <text evidence="7">The sequence shown here is derived from an EMBL/GenBank/DDBJ whole genome shotgun (WGS) entry which is preliminary data.</text>
</comment>
<protein>
    <recommendedName>
        <fullName evidence="6">Luciferase-like domain-containing protein</fullName>
    </recommendedName>
</protein>
<evidence type="ECO:0000256" key="1">
    <source>
        <dbReference type="ARBA" id="ARBA00022630"/>
    </source>
</evidence>
<dbReference type="Pfam" id="PF00296">
    <property type="entry name" value="Bac_luciferase"/>
    <property type="match status" value="1"/>
</dbReference>
<feature type="region of interest" description="Disordered" evidence="5">
    <location>
        <begin position="347"/>
        <end position="370"/>
    </location>
</feature>
<dbReference type="InterPro" id="IPR036661">
    <property type="entry name" value="Luciferase-like_sf"/>
</dbReference>
<dbReference type="EMBL" id="BOPG01000031">
    <property type="protein sequence ID" value="GIJ57365.1"/>
    <property type="molecule type" value="Genomic_DNA"/>
</dbReference>
<evidence type="ECO:0000313" key="8">
    <source>
        <dbReference type="Proteomes" id="UP000612585"/>
    </source>
</evidence>
<keyword evidence="4" id="KW-0503">Monooxygenase</keyword>
<accession>A0A8J3Z9E6</accession>
<dbReference type="Gene3D" id="3.20.20.30">
    <property type="entry name" value="Luciferase-like domain"/>
    <property type="match status" value="1"/>
</dbReference>
<sequence length="370" mass="37804">MTGLHLAVEIDGAGAHPGPRPAGDPTPADAVGLEAALAAEAAGFAFVTLADSPLPPGAGTARVEAGGAARVGVGGAARVEAGGAVRVGVGGVEAGAGGAARVEAGVRAAYLARRTRRIGLAPTLHVTVTEPFHLATQLASLDHASLGRAAWVIGAENSAAALATVGDRPLDDAGLRREIADVVDVARALWDSWEDDAIIRDRAAGRFLDADRVHHVNFTGARFAVTGPLITPRPPQGQVVVIGADTLGVTDRLDVALVAASTVDETAERARQARADGARLVFAEVEVQLGTDRDAVTPWAPSGRLRHVGDADGFRALLDRLAGVVDGVRLHPAKLAVDLPRLAAALPGRPDTGPTLRDTLGLPRPANQFA</sequence>
<dbReference type="InterPro" id="IPR011251">
    <property type="entry name" value="Luciferase-like_dom"/>
</dbReference>
<keyword evidence="1" id="KW-0285">Flavoprotein</keyword>
<proteinExistence type="predicted"/>
<organism evidence="7 8">
    <name type="scientific">Virgisporangium aurantiacum</name>
    <dbReference type="NCBI Taxonomy" id="175570"/>
    <lineage>
        <taxon>Bacteria</taxon>
        <taxon>Bacillati</taxon>
        <taxon>Actinomycetota</taxon>
        <taxon>Actinomycetes</taxon>
        <taxon>Micromonosporales</taxon>
        <taxon>Micromonosporaceae</taxon>
        <taxon>Virgisporangium</taxon>
    </lineage>
</organism>
<evidence type="ECO:0000259" key="6">
    <source>
        <dbReference type="Pfam" id="PF00296"/>
    </source>
</evidence>
<dbReference type="GO" id="GO:0004497">
    <property type="term" value="F:monooxygenase activity"/>
    <property type="evidence" value="ECO:0007669"/>
    <property type="project" value="UniProtKB-KW"/>
</dbReference>
<dbReference type="PANTHER" id="PTHR30011:SF16">
    <property type="entry name" value="C2H2 FINGER DOMAIN TRANSCRIPTION FACTOR (EUROFUNG)-RELATED"/>
    <property type="match status" value="1"/>
</dbReference>
<keyword evidence="8" id="KW-1185">Reference proteome</keyword>
<evidence type="ECO:0000256" key="5">
    <source>
        <dbReference type="SAM" id="MobiDB-lite"/>
    </source>
</evidence>
<reference evidence="7" key="1">
    <citation type="submission" date="2021-01" db="EMBL/GenBank/DDBJ databases">
        <title>Whole genome shotgun sequence of Virgisporangium aurantiacum NBRC 16421.</title>
        <authorList>
            <person name="Komaki H."/>
            <person name="Tamura T."/>
        </authorList>
    </citation>
    <scope>NUCLEOTIDE SEQUENCE</scope>
    <source>
        <strain evidence="7">NBRC 16421</strain>
    </source>
</reference>
<keyword evidence="2" id="KW-0288">FMN</keyword>
<dbReference type="PANTHER" id="PTHR30011">
    <property type="entry name" value="ALKANESULFONATE MONOOXYGENASE-RELATED"/>
    <property type="match status" value="1"/>
</dbReference>
<evidence type="ECO:0000256" key="4">
    <source>
        <dbReference type="ARBA" id="ARBA00023033"/>
    </source>
</evidence>
<evidence type="ECO:0000256" key="3">
    <source>
        <dbReference type="ARBA" id="ARBA00023002"/>
    </source>
</evidence>
<dbReference type="RefSeq" id="WP_203996646.1">
    <property type="nucleotide sequence ID" value="NZ_BOPG01000031.1"/>
</dbReference>
<dbReference type="GO" id="GO:0016705">
    <property type="term" value="F:oxidoreductase activity, acting on paired donors, with incorporation or reduction of molecular oxygen"/>
    <property type="evidence" value="ECO:0007669"/>
    <property type="project" value="InterPro"/>
</dbReference>
<gene>
    <name evidence="7" type="ORF">Vau01_048810</name>
</gene>
<keyword evidence="3" id="KW-0560">Oxidoreductase</keyword>